<accession>A0A9P6NDX3</accession>
<dbReference type="EMBL" id="MU167285">
    <property type="protein sequence ID" value="KAG0144971.1"/>
    <property type="molecule type" value="Genomic_DNA"/>
</dbReference>
<name>A0A9P6NDX3_9BASI</name>
<keyword evidence="1" id="KW-0732">Signal</keyword>
<evidence type="ECO:0000313" key="3">
    <source>
        <dbReference type="Proteomes" id="UP000886653"/>
    </source>
</evidence>
<organism evidence="2 3">
    <name type="scientific">Cronartium quercuum f. sp. fusiforme G11</name>
    <dbReference type="NCBI Taxonomy" id="708437"/>
    <lineage>
        <taxon>Eukaryota</taxon>
        <taxon>Fungi</taxon>
        <taxon>Dikarya</taxon>
        <taxon>Basidiomycota</taxon>
        <taxon>Pucciniomycotina</taxon>
        <taxon>Pucciniomycetes</taxon>
        <taxon>Pucciniales</taxon>
        <taxon>Coleosporiaceae</taxon>
        <taxon>Cronartium</taxon>
    </lineage>
</organism>
<evidence type="ECO:0000256" key="1">
    <source>
        <dbReference type="SAM" id="SignalP"/>
    </source>
</evidence>
<reference evidence="2" key="1">
    <citation type="submission" date="2013-11" db="EMBL/GenBank/DDBJ databases">
        <title>Genome sequence of the fusiform rust pathogen reveals effectors for host alternation and coevolution with pine.</title>
        <authorList>
            <consortium name="DOE Joint Genome Institute"/>
            <person name="Smith K."/>
            <person name="Pendleton A."/>
            <person name="Kubisiak T."/>
            <person name="Anderson C."/>
            <person name="Salamov A."/>
            <person name="Aerts A."/>
            <person name="Riley R."/>
            <person name="Clum A."/>
            <person name="Lindquist E."/>
            <person name="Ence D."/>
            <person name="Campbell M."/>
            <person name="Kronenberg Z."/>
            <person name="Feau N."/>
            <person name="Dhillon B."/>
            <person name="Hamelin R."/>
            <person name="Burleigh J."/>
            <person name="Smith J."/>
            <person name="Yandell M."/>
            <person name="Nelson C."/>
            <person name="Grigoriev I."/>
            <person name="Davis J."/>
        </authorList>
    </citation>
    <scope>NUCLEOTIDE SEQUENCE</scope>
    <source>
        <strain evidence="2">G11</strain>
    </source>
</reference>
<proteinExistence type="predicted"/>
<sequence>MMARFQTLLMVYFALICLTKVYGQPVKGYRNEASAGGVHKGGFIKPGISVPRPWALRRRLLDYVISPSDEGLTRIASQSDLVPEYSNPRPLI</sequence>
<keyword evidence="3" id="KW-1185">Reference proteome</keyword>
<dbReference type="Proteomes" id="UP000886653">
    <property type="component" value="Unassembled WGS sequence"/>
</dbReference>
<gene>
    <name evidence="2" type="ORF">CROQUDRAFT_659280</name>
</gene>
<feature type="chain" id="PRO_5040339605" evidence="1">
    <location>
        <begin position="24"/>
        <end position="92"/>
    </location>
</feature>
<dbReference type="AlphaFoldDB" id="A0A9P6NDX3"/>
<protein>
    <submittedName>
        <fullName evidence="2">Uncharacterized protein</fullName>
    </submittedName>
</protein>
<comment type="caution">
    <text evidence="2">The sequence shown here is derived from an EMBL/GenBank/DDBJ whole genome shotgun (WGS) entry which is preliminary data.</text>
</comment>
<evidence type="ECO:0000313" key="2">
    <source>
        <dbReference type="EMBL" id="KAG0144971.1"/>
    </source>
</evidence>
<feature type="signal peptide" evidence="1">
    <location>
        <begin position="1"/>
        <end position="23"/>
    </location>
</feature>